<comment type="caution">
    <text evidence="1">The sequence shown here is derived from an EMBL/GenBank/DDBJ whole genome shotgun (WGS) entry which is preliminary data.</text>
</comment>
<accession>A0A2I2G4Q2</accession>
<dbReference type="GeneID" id="36552086"/>
<evidence type="ECO:0000313" key="1">
    <source>
        <dbReference type="EMBL" id="PLB47854.1"/>
    </source>
</evidence>
<proteinExistence type="predicted"/>
<dbReference type="Proteomes" id="UP000234275">
    <property type="component" value="Unassembled WGS sequence"/>
</dbReference>
<gene>
    <name evidence="1" type="ORF">P170DRAFT_359953</name>
</gene>
<dbReference type="VEuPathDB" id="FungiDB:P170DRAFT_359953"/>
<organism evidence="1 2">
    <name type="scientific">Aspergillus steynii IBT 23096</name>
    <dbReference type="NCBI Taxonomy" id="1392250"/>
    <lineage>
        <taxon>Eukaryota</taxon>
        <taxon>Fungi</taxon>
        <taxon>Dikarya</taxon>
        <taxon>Ascomycota</taxon>
        <taxon>Pezizomycotina</taxon>
        <taxon>Eurotiomycetes</taxon>
        <taxon>Eurotiomycetidae</taxon>
        <taxon>Eurotiales</taxon>
        <taxon>Aspergillaceae</taxon>
        <taxon>Aspergillus</taxon>
        <taxon>Aspergillus subgen. Circumdati</taxon>
    </lineage>
</organism>
<sequence length="50" mass="6145">KHLFTAIGFNPKKKLYIYYNNYQTINLLTKPNLIYKTKLKYINISNHWLR</sequence>
<evidence type="ECO:0000313" key="2">
    <source>
        <dbReference type="Proteomes" id="UP000234275"/>
    </source>
</evidence>
<name>A0A2I2G4Q2_9EURO</name>
<dbReference type="AlphaFoldDB" id="A0A2I2G4Q2"/>
<protein>
    <submittedName>
        <fullName evidence="1">Uncharacterized protein</fullName>
    </submittedName>
</protein>
<reference evidence="1 2" key="1">
    <citation type="submission" date="2016-12" db="EMBL/GenBank/DDBJ databases">
        <title>The genomes of Aspergillus section Nigri reveals drivers in fungal speciation.</title>
        <authorList>
            <consortium name="DOE Joint Genome Institute"/>
            <person name="Vesth T.C."/>
            <person name="Nybo J."/>
            <person name="Theobald S."/>
            <person name="Brandl J."/>
            <person name="Frisvad J.C."/>
            <person name="Nielsen K.F."/>
            <person name="Lyhne E.K."/>
            <person name="Kogle M.E."/>
            <person name="Kuo A."/>
            <person name="Riley R."/>
            <person name="Clum A."/>
            <person name="Nolan M."/>
            <person name="Lipzen A."/>
            <person name="Salamov A."/>
            <person name="Henrissat B."/>
            <person name="Wiebenga A."/>
            <person name="De Vries R.P."/>
            <person name="Grigoriev I.V."/>
            <person name="Mortensen U.H."/>
            <person name="Andersen M.R."/>
            <person name="Baker S.E."/>
        </authorList>
    </citation>
    <scope>NUCLEOTIDE SEQUENCE [LARGE SCALE GENOMIC DNA]</scope>
    <source>
        <strain evidence="1 2">IBT 23096</strain>
    </source>
</reference>
<keyword evidence="2" id="KW-1185">Reference proteome</keyword>
<dbReference type="EMBL" id="MSFO01000005">
    <property type="protein sequence ID" value="PLB47854.1"/>
    <property type="molecule type" value="Genomic_DNA"/>
</dbReference>
<dbReference type="RefSeq" id="XP_024703156.1">
    <property type="nucleotide sequence ID" value="XM_024844386.1"/>
</dbReference>
<feature type="non-terminal residue" evidence="1">
    <location>
        <position position="1"/>
    </location>
</feature>